<protein>
    <submittedName>
        <fullName evidence="12">Zn-dependent protease with chaperone function</fullName>
    </submittedName>
</protein>
<feature type="transmembrane region" description="Helical" evidence="9">
    <location>
        <begin position="150"/>
        <end position="172"/>
    </location>
</feature>
<accession>A0A316D9B5</accession>
<feature type="active site" evidence="6">
    <location>
        <position position="282"/>
    </location>
</feature>
<evidence type="ECO:0000256" key="2">
    <source>
        <dbReference type="ARBA" id="ARBA00022723"/>
    </source>
</evidence>
<proteinExistence type="inferred from homology"/>
<dbReference type="GO" id="GO:0071586">
    <property type="term" value="P:CAAX-box protein processing"/>
    <property type="evidence" value="ECO:0007669"/>
    <property type="project" value="InterPro"/>
</dbReference>
<feature type="transmembrane region" description="Helical" evidence="9">
    <location>
        <begin position="7"/>
        <end position="28"/>
    </location>
</feature>
<keyword evidence="13" id="KW-1185">Reference proteome</keyword>
<keyword evidence="5 8" id="KW-0482">Metalloprotease</keyword>
<keyword evidence="1 8" id="KW-0645">Protease</keyword>
<feature type="transmembrane region" description="Helical" evidence="9">
    <location>
        <begin position="179"/>
        <end position="202"/>
    </location>
</feature>
<dbReference type="InterPro" id="IPR027057">
    <property type="entry name" value="CAXX_Prtase_1"/>
</dbReference>
<feature type="active site" description="Proton donor" evidence="6">
    <location>
        <position position="365"/>
    </location>
</feature>
<sequence length="422" mass="48607">MKKVRAYLTLPICLLILLGSLGMSYYVYRDTGHVVQTPPGDLANPLTFMSSGEYQRTQDYSRTKDALYFASVGFEWVVYLFVLGAGLSAKLRDRARSIFTRWSFGQVTVYTVLFQLLLTLLELPLDWYRHVVDVNYGVSNMTGSAWLQDLLTSLAVDTVLTIPVIWLALLFLKKSPRRWWLWLWLTSVPLTAFMIIIQPIVIDPLYNDFKPLQNQELKTKILDLAHRAQIPSDDVYEVDMSKKTNALNAYVNGIGPSARIVLWDTTLQKLNDEEILFIMGHEMGHYVKHHILWGFAGIVGGTLVLVYVIATLYRRIVHWMGEHWNIEHHHDLSAVPLVLLLVSVLNFASSPLNNYLERFYEHSADQYAVQITQDPQSGIRSFQKLARLSLSDPNPPEIVKFFRYTHPTISERIDYLEEQEKK</sequence>
<keyword evidence="9" id="KW-0472">Membrane</keyword>
<feature type="transmembrane region" description="Helical" evidence="9">
    <location>
        <begin position="291"/>
        <end position="313"/>
    </location>
</feature>
<feature type="binding site" evidence="7">
    <location>
        <position position="285"/>
    </location>
    <ligand>
        <name>Zn(2+)</name>
        <dbReference type="ChEBI" id="CHEBI:29105"/>
        <note>catalytic</note>
    </ligand>
</feature>
<evidence type="ECO:0000256" key="3">
    <source>
        <dbReference type="ARBA" id="ARBA00022801"/>
    </source>
</evidence>
<dbReference type="EMBL" id="QGGL01000007">
    <property type="protein sequence ID" value="PWK13350.1"/>
    <property type="molecule type" value="Genomic_DNA"/>
</dbReference>
<dbReference type="Pfam" id="PF16491">
    <property type="entry name" value="Peptidase_M48_N"/>
    <property type="match status" value="1"/>
</dbReference>
<evidence type="ECO:0000256" key="1">
    <source>
        <dbReference type="ARBA" id="ARBA00022670"/>
    </source>
</evidence>
<evidence type="ECO:0000259" key="10">
    <source>
        <dbReference type="Pfam" id="PF01435"/>
    </source>
</evidence>
<evidence type="ECO:0000313" key="13">
    <source>
        <dbReference type="Proteomes" id="UP000245634"/>
    </source>
</evidence>
<evidence type="ECO:0000256" key="4">
    <source>
        <dbReference type="ARBA" id="ARBA00022833"/>
    </source>
</evidence>
<dbReference type="Pfam" id="PF01435">
    <property type="entry name" value="Peptidase_M48"/>
    <property type="match status" value="1"/>
</dbReference>
<dbReference type="FunFam" id="3.30.2010.10:FF:000010">
    <property type="entry name" value="M48 family peptidase"/>
    <property type="match status" value="1"/>
</dbReference>
<evidence type="ECO:0000256" key="9">
    <source>
        <dbReference type="SAM" id="Phobius"/>
    </source>
</evidence>
<evidence type="ECO:0000256" key="5">
    <source>
        <dbReference type="ARBA" id="ARBA00023049"/>
    </source>
</evidence>
<keyword evidence="3 8" id="KW-0378">Hydrolase</keyword>
<dbReference type="InterPro" id="IPR001915">
    <property type="entry name" value="Peptidase_M48"/>
</dbReference>
<name>A0A316D9B5_9BACL</name>
<dbReference type="RefSeq" id="WP_109688551.1">
    <property type="nucleotide sequence ID" value="NZ_QGGL01000007.1"/>
</dbReference>
<keyword evidence="9" id="KW-0812">Transmembrane</keyword>
<evidence type="ECO:0000259" key="11">
    <source>
        <dbReference type="Pfam" id="PF16491"/>
    </source>
</evidence>
<keyword evidence="4 7" id="KW-0862">Zinc</keyword>
<dbReference type="GO" id="GO:0046872">
    <property type="term" value="F:metal ion binding"/>
    <property type="evidence" value="ECO:0007669"/>
    <property type="project" value="UniProtKB-KW"/>
</dbReference>
<feature type="transmembrane region" description="Helical" evidence="9">
    <location>
        <begin position="99"/>
        <end position="121"/>
    </location>
</feature>
<comment type="caution">
    <text evidence="12">The sequence shown here is derived from an EMBL/GenBank/DDBJ whole genome shotgun (WGS) entry which is preliminary data.</text>
</comment>
<dbReference type="OrthoDB" id="9781930at2"/>
<feature type="binding site" evidence="7">
    <location>
        <position position="281"/>
    </location>
    <ligand>
        <name>Zn(2+)</name>
        <dbReference type="ChEBI" id="CHEBI:29105"/>
        <note>catalytic</note>
    </ligand>
</feature>
<keyword evidence="2 7" id="KW-0479">Metal-binding</keyword>
<feature type="binding site" evidence="7">
    <location>
        <position position="361"/>
    </location>
    <ligand>
        <name>Zn(2+)</name>
        <dbReference type="ChEBI" id="CHEBI:29105"/>
        <note>catalytic</note>
    </ligand>
</feature>
<evidence type="ECO:0000256" key="6">
    <source>
        <dbReference type="PIRSR" id="PIRSR627057-1"/>
    </source>
</evidence>
<dbReference type="Proteomes" id="UP000245634">
    <property type="component" value="Unassembled WGS sequence"/>
</dbReference>
<dbReference type="Gene3D" id="3.30.2010.10">
    <property type="entry name" value="Metalloproteases ('zincins'), catalytic domain"/>
    <property type="match status" value="1"/>
</dbReference>
<comment type="cofactor">
    <cofactor evidence="7 8">
        <name>Zn(2+)</name>
        <dbReference type="ChEBI" id="CHEBI:29105"/>
    </cofactor>
    <text evidence="7 8">Binds 1 zinc ion per subunit.</text>
</comment>
<feature type="domain" description="CAAX prenyl protease 1 N-terminal" evidence="11">
    <location>
        <begin position="48"/>
        <end position="207"/>
    </location>
</feature>
<comment type="similarity">
    <text evidence="8">Belongs to the peptidase M48 family.</text>
</comment>
<dbReference type="AlphaFoldDB" id="A0A316D9B5"/>
<gene>
    <name evidence="12" type="ORF">C7459_10716</name>
</gene>
<dbReference type="GO" id="GO:0004222">
    <property type="term" value="F:metalloendopeptidase activity"/>
    <property type="evidence" value="ECO:0007669"/>
    <property type="project" value="InterPro"/>
</dbReference>
<evidence type="ECO:0000256" key="7">
    <source>
        <dbReference type="PIRSR" id="PIRSR627057-2"/>
    </source>
</evidence>
<organism evidence="12 13">
    <name type="scientific">Tumebacillus permanentifrigoris</name>
    <dbReference type="NCBI Taxonomy" id="378543"/>
    <lineage>
        <taxon>Bacteria</taxon>
        <taxon>Bacillati</taxon>
        <taxon>Bacillota</taxon>
        <taxon>Bacilli</taxon>
        <taxon>Bacillales</taxon>
        <taxon>Alicyclobacillaceae</taxon>
        <taxon>Tumebacillus</taxon>
    </lineage>
</organism>
<dbReference type="CDD" id="cd07343">
    <property type="entry name" value="M48A_Zmpste24p_like"/>
    <property type="match status" value="1"/>
</dbReference>
<evidence type="ECO:0000313" key="12">
    <source>
        <dbReference type="EMBL" id="PWK13350.1"/>
    </source>
</evidence>
<dbReference type="InterPro" id="IPR032456">
    <property type="entry name" value="Peptidase_M48_N"/>
</dbReference>
<feature type="domain" description="Peptidase M48" evidence="10">
    <location>
        <begin position="211"/>
        <end position="418"/>
    </location>
</feature>
<dbReference type="PANTHER" id="PTHR10120">
    <property type="entry name" value="CAAX PRENYL PROTEASE 1"/>
    <property type="match status" value="1"/>
</dbReference>
<feature type="transmembrane region" description="Helical" evidence="9">
    <location>
        <begin position="66"/>
        <end position="87"/>
    </location>
</feature>
<evidence type="ECO:0000256" key="8">
    <source>
        <dbReference type="RuleBase" id="RU003983"/>
    </source>
</evidence>
<reference evidence="12 13" key="1">
    <citation type="submission" date="2018-05" db="EMBL/GenBank/DDBJ databases">
        <title>Genomic Encyclopedia of Type Strains, Phase IV (KMG-IV): sequencing the most valuable type-strain genomes for metagenomic binning, comparative biology and taxonomic classification.</title>
        <authorList>
            <person name="Goeker M."/>
        </authorList>
    </citation>
    <scope>NUCLEOTIDE SEQUENCE [LARGE SCALE GENOMIC DNA]</scope>
    <source>
        <strain evidence="12 13">DSM 18773</strain>
    </source>
</reference>
<keyword evidence="9" id="KW-1133">Transmembrane helix</keyword>